<dbReference type="GO" id="GO:0046872">
    <property type="term" value="F:metal ion binding"/>
    <property type="evidence" value="ECO:0007669"/>
    <property type="project" value="UniProtKB-KW"/>
</dbReference>
<name>A0A195F5K2_9HYME</name>
<gene>
    <name evidence="4" type="ORF">ALC56_09943</name>
</gene>
<evidence type="ECO:0000313" key="5">
    <source>
        <dbReference type="Proteomes" id="UP000078541"/>
    </source>
</evidence>
<comment type="cofactor">
    <cofactor evidence="1">
        <name>a divalent metal cation</name>
        <dbReference type="ChEBI" id="CHEBI:60240"/>
    </cofactor>
</comment>
<sequence length="123" mass="13930">MAACDANYCFTLVDLGAEGRQSDGGIFQRSDIGIAFESNLLNVPPAENILENCTLSFVLVGDEAFALKTYMMRPFPRNSLTYEKKIFTYRLSRARRTIESAFGILASRWRIFRKPISVFGDCR</sequence>
<dbReference type="InterPro" id="IPR027806">
    <property type="entry name" value="HARBI1_dom"/>
</dbReference>
<accession>A0A195F5K2</accession>
<dbReference type="Proteomes" id="UP000078541">
    <property type="component" value="Unassembled WGS sequence"/>
</dbReference>
<organism evidence="4 5">
    <name type="scientific">Trachymyrmex septentrionalis</name>
    <dbReference type="NCBI Taxonomy" id="34720"/>
    <lineage>
        <taxon>Eukaryota</taxon>
        <taxon>Metazoa</taxon>
        <taxon>Ecdysozoa</taxon>
        <taxon>Arthropoda</taxon>
        <taxon>Hexapoda</taxon>
        <taxon>Insecta</taxon>
        <taxon>Pterygota</taxon>
        <taxon>Neoptera</taxon>
        <taxon>Endopterygota</taxon>
        <taxon>Hymenoptera</taxon>
        <taxon>Apocrita</taxon>
        <taxon>Aculeata</taxon>
        <taxon>Formicoidea</taxon>
        <taxon>Formicidae</taxon>
        <taxon>Myrmicinae</taxon>
        <taxon>Trachymyrmex</taxon>
    </lineage>
</organism>
<keyword evidence="2" id="KW-0479">Metal-binding</keyword>
<protein>
    <recommendedName>
        <fullName evidence="3">DDE Tnp4 domain-containing protein</fullName>
    </recommendedName>
</protein>
<proteinExistence type="predicted"/>
<dbReference type="EMBL" id="KQ981798">
    <property type="protein sequence ID" value="KYN35743.1"/>
    <property type="molecule type" value="Genomic_DNA"/>
</dbReference>
<keyword evidence="5" id="KW-1185">Reference proteome</keyword>
<dbReference type="STRING" id="34720.A0A195F5K2"/>
<evidence type="ECO:0000256" key="2">
    <source>
        <dbReference type="ARBA" id="ARBA00022723"/>
    </source>
</evidence>
<feature type="domain" description="DDE Tnp4" evidence="3">
    <location>
        <begin position="2"/>
        <end position="117"/>
    </location>
</feature>
<evidence type="ECO:0000313" key="4">
    <source>
        <dbReference type="EMBL" id="KYN35743.1"/>
    </source>
</evidence>
<reference evidence="4 5" key="1">
    <citation type="submission" date="2016-03" db="EMBL/GenBank/DDBJ databases">
        <title>Trachymyrmex septentrionalis WGS genome.</title>
        <authorList>
            <person name="Nygaard S."/>
            <person name="Hu H."/>
            <person name="Boomsma J."/>
            <person name="Zhang G."/>
        </authorList>
    </citation>
    <scope>NUCLEOTIDE SEQUENCE [LARGE SCALE GENOMIC DNA]</scope>
    <source>
        <strain evidence="4">Tsep2-gDNA-1</strain>
        <tissue evidence="4">Whole body</tissue>
    </source>
</reference>
<dbReference type="AlphaFoldDB" id="A0A195F5K2"/>
<evidence type="ECO:0000256" key="1">
    <source>
        <dbReference type="ARBA" id="ARBA00001968"/>
    </source>
</evidence>
<dbReference type="Pfam" id="PF13359">
    <property type="entry name" value="DDE_Tnp_4"/>
    <property type="match status" value="1"/>
</dbReference>
<evidence type="ECO:0000259" key="3">
    <source>
        <dbReference type="Pfam" id="PF13359"/>
    </source>
</evidence>